<evidence type="ECO:0000256" key="1">
    <source>
        <dbReference type="SAM" id="Phobius"/>
    </source>
</evidence>
<reference evidence="2" key="2">
    <citation type="submission" date="2020-09" db="EMBL/GenBank/DDBJ databases">
        <authorList>
            <person name="Sun Q."/>
            <person name="Ohkuma M."/>
        </authorList>
    </citation>
    <scope>NUCLEOTIDE SEQUENCE</scope>
    <source>
        <strain evidence="2">JCM 4637</strain>
    </source>
</reference>
<keyword evidence="1" id="KW-0472">Membrane</keyword>
<keyword evidence="1" id="KW-1133">Transmembrane helix</keyword>
<dbReference type="Proteomes" id="UP000638353">
    <property type="component" value="Unassembled WGS sequence"/>
</dbReference>
<evidence type="ECO:0008006" key="4">
    <source>
        <dbReference type="Google" id="ProtNLM"/>
    </source>
</evidence>
<evidence type="ECO:0000313" key="3">
    <source>
        <dbReference type="Proteomes" id="UP000638353"/>
    </source>
</evidence>
<organism evidence="2 3">
    <name type="scientific">Streptomyces finlayi</name>
    <dbReference type="NCBI Taxonomy" id="67296"/>
    <lineage>
        <taxon>Bacteria</taxon>
        <taxon>Bacillati</taxon>
        <taxon>Actinomycetota</taxon>
        <taxon>Actinomycetes</taxon>
        <taxon>Kitasatosporales</taxon>
        <taxon>Streptomycetaceae</taxon>
        <taxon>Streptomyces</taxon>
    </lineage>
</organism>
<keyword evidence="1" id="KW-0812">Transmembrane</keyword>
<feature type="transmembrane region" description="Helical" evidence="1">
    <location>
        <begin position="216"/>
        <end position="234"/>
    </location>
</feature>
<protein>
    <recommendedName>
        <fullName evidence="4">DUF2812 domain-containing protein</fullName>
    </recommendedName>
</protein>
<feature type="transmembrane region" description="Helical" evidence="1">
    <location>
        <begin position="190"/>
        <end position="210"/>
    </location>
</feature>
<name>A0A918X2I2_9ACTN</name>
<sequence>MMTANDTYFDRLGTALRAAGMSGDEAAATVADLSAYVADGDGVDPVEEFGAPEEFAARLTGGGPAEGPSAQAEVWKWTCDLYNDRKLLNQYGDQGWEVERIDRVGRFVCRRDPSAALRWEYRREIANNAQERAARIAELAPEGWEPSGHWLFSLYFKRPKAASAGPAAGLDVLPETPAERVLLGVRIRKLMLFTALMAMLFAVLVTTGFVDVTSPSFLYALPVALAVGGGLGYYGTRRDARAGVEDLEK</sequence>
<comment type="caution">
    <text evidence="2">The sequence shown here is derived from an EMBL/GenBank/DDBJ whole genome shotgun (WGS) entry which is preliminary data.</text>
</comment>
<evidence type="ECO:0000313" key="2">
    <source>
        <dbReference type="EMBL" id="GHD05838.1"/>
    </source>
</evidence>
<dbReference type="EMBL" id="BMVC01000012">
    <property type="protein sequence ID" value="GHD05838.1"/>
    <property type="molecule type" value="Genomic_DNA"/>
</dbReference>
<proteinExistence type="predicted"/>
<gene>
    <name evidence="2" type="ORF">GCM10010334_56950</name>
</gene>
<dbReference type="AlphaFoldDB" id="A0A918X2I2"/>
<accession>A0A918X2I2</accession>
<reference evidence="2" key="1">
    <citation type="journal article" date="2014" name="Int. J. Syst. Evol. Microbiol.">
        <title>Complete genome sequence of Corynebacterium casei LMG S-19264T (=DSM 44701T), isolated from a smear-ripened cheese.</title>
        <authorList>
            <consortium name="US DOE Joint Genome Institute (JGI-PGF)"/>
            <person name="Walter F."/>
            <person name="Albersmeier A."/>
            <person name="Kalinowski J."/>
            <person name="Ruckert C."/>
        </authorList>
    </citation>
    <scope>NUCLEOTIDE SEQUENCE</scope>
    <source>
        <strain evidence="2">JCM 4637</strain>
    </source>
</reference>